<evidence type="ECO:0000313" key="2">
    <source>
        <dbReference type="Proteomes" id="UP000184611"/>
    </source>
</evidence>
<dbReference type="AlphaFoldDB" id="A0A1M7ZY37"/>
<dbReference type="STRING" id="416016.SAMN05443547_2129"/>
<proteinExistence type="predicted"/>
<keyword evidence="1" id="KW-0436">Ligase</keyword>
<dbReference type="SUPFAM" id="SSF55144">
    <property type="entry name" value="LigT-like"/>
    <property type="match status" value="1"/>
</dbReference>
<name>A0A1M7ZY37_9FLAO</name>
<dbReference type="InterPro" id="IPR009097">
    <property type="entry name" value="Cyclic_Pdiesterase"/>
</dbReference>
<dbReference type="EMBL" id="FRYK01000004">
    <property type="protein sequence ID" value="SHO73756.1"/>
    <property type="molecule type" value="Genomic_DNA"/>
</dbReference>
<dbReference type="Proteomes" id="UP000184611">
    <property type="component" value="Unassembled WGS sequence"/>
</dbReference>
<dbReference type="GO" id="GO:0016874">
    <property type="term" value="F:ligase activity"/>
    <property type="evidence" value="ECO:0007669"/>
    <property type="project" value="UniProtKB-KW"/>
</dbReference>
<keyword evidence="2" id="KW-1185">Reference proteome</keyword>
<dbReference type="RefSeq" id="WP_073584234.1">
    <property type="nucleotide sequence ID" value="NZ_CBCSEA010000024.1"/>
</dbReference>
<dbReference type="Pfam" id="PF13563">
    <property type="entry name" value="2_5_RNA_ligase2"/>
    <property type="match status" value="1"/>
</dbReference>
<protein>
    <submittedName>
        <fullName evidence="1">2'-5' RNA ligase</fullName>
    </submittedName>
</protein>
<accession>A0A1M7ZY37</accession>
<evidence type="ECO:0000313" key="1">
    <source>
        <dbReference type="EMBL" id="SHO73756.1"/>
    </source>
</evidence>
<reference evidence="2" key="1">
    <citation type="submission" date="2016-12" db="EMBL/GenBank/DDBJ databases">
        <authorList>
            <person name="Varghese N."/>
            <person name="Submissions S."/>
        </authorList>
    </citation>
    <scope>NUCLEOTIDE SEQUENCE [LARGE SCALE GENOMIC DNA]</scope>
    <source>
        <strain evidence="2">DSM 18830</strain>
    </source>
</reference>
<dbReference type="OrthoDB" id="980044at2"/>
<sequence length="185" mass="21465">MAKYSVVFHPSETVLEAVKLLKEQLSAKIGWFPSKNSLAHVTICEFDCEDITYEIIKSRIAEYCRYQIPFPVTFNDFGNYTNGAFFIAPTIESKLKMENVMREIPKQIPFSVNHKSVDPHISIGRQLNKEQLQIAYSLFQSVALNFICNGITLRIFNTIRKQYDILETIPFLSETKPEKEQWTLF</sequence>
<gene>
    <name evidence="1" type="ORF">SAMN05443547_2129</name>
</gene>
<dbReference type="Gene3D" id="3.90.1140.10">
    <property type="entry name" value="Cyclic phosphodiesterase"/>
    <property type="match status" value="1"/>
</dbReference>
<organism evidence="1 2">
    <name type="scientific">Flavobacterium cucumis</name>
    <dbReference type="NCBI Taxonomy" id="416016"/>
    <lineage>
        <taxon>Bacteria</taxon>
        <taxon>Pseudomonadati</taxon>
        <taxon>Bacteroidota</taxon>
        <taxon>Flavobacteriia</taxon>
        <taxon>Flavobacteriales</taxon>
        <taxon>Flavobacteriaceae</taxon>
        <taxon>Flavobacterium</taxon>
    </lineage>
</organism>